<dbReference type="OMA" id="SHTGCAK"/>
<dbReference type="Pfam" id="PF10188">
    <property type="entry name" value="Oscp1"/>
    <property type="match status" value="1"/>
</dbReference>
<dbReference type="AlphaFoldDB" id="A0A813EIG8"/>
<evidence type="ECO:0008006" key="4">
    <source>
        <dbReference type="Google" id="ProtNLM"/>
    </source>
</evidence>
<evidence type="ECO:0000256" key="1">
    <source>
        <dbReference type="SAM" id="MobiDB-lite"/>
    </source>
</evidence>
<gene>
    <name evidence="2" type="ORF">PGLA1383_LOCUS19202</name>
</gene>
<evidence type="ECO:0000313" key="3">
    <source>
        <dbReference type="Proteomes" id="UP000654075"/>
    </source>
</evidence>
<feature type="compositionally biased region" description="Pro residues" evidence="1">
    <location>
        <begin position="185"/>
        <end position="195"/>
    </location>
</feature>
<feature type="region of interest" description="Disordered" evidence="1">
    <location>
        <begin position="271"/>
        <end position="292"/>
    </location>
</feature>
<dbReference type="GO" id="GO:0005737">
    <property type="term" value="C:cytoplasm"/>
    <property type="evidence" value="ECO:0007669"/>
    <property type="project" value="TreeGrafter"/>
</dbReference>
<sequence>MRLNESSMDKLFDLMIMGFKFQLVSCNNPREIIDITLNHLDSLRRLAGDGEGLTALIDECIRQVQTAYGGMSTASLTAMRQSLCCFVQDRKVKVSLFLHDHSQKSDGSFVVPSSGALAPDVMPLGTVRYFSAGAEVRRESLPLVSSSAWMPTAGQRTHLGSNIYDKDRAGAAASAAVAATSAAAPGPPPPPPPPSVSDEAKTKNAVGELNLLASLLGHVAPVGNDTFKLESLFGQDMFAKDSGSKAVEVIEIDGTAPSDFRRGLDSIRAEMELGETPAGGDDDDLLDLMDQA</sequence>
<feature type="compositionally biased region" description="Low complexity" evidence="1">
    <location>
        <begin position="175"/>
        <end position="184"/>
    </location>
</feature>
<dbReference type="Proteomes" id="UP000654075">
    <property type="component" value="Unassembled WGS sequence"/>
</dbReference>
<dbReference type="PANTHER" id="PTHR21439:SF0">
    <property type="entry name" value="PROTEIN OSCP1"/>
    <property type="match status" value="1"/>
</dbReference>
<dbReference type="GO" id="GO:0005886">
    <property type="term" value="C:plasma membrane"/>
    <property type="evidence" value="ECO:0007669"/>
    <property type="project" value="TreeGrafter"/>
</dbReference>
<feature type="region of interest" description="Disordered" evidence="1">
    <location>
        <begin position="175"/>
        <end position="200"/>
    </location>
</feature>
<dbReference type="OrthoDB" id="2157380at2759"/>
<dbReference type="InterPro" id="IPR019332">
    <property type="entry name" value="OSCP1"/>
</dbReference>
<dbReference type="EMBL" id="CAJNNV010012572">
    <property type="protein sequence ID" value="CAE8600900.1"/>
    <property type="molecule type" value="Genomic_DNA"/>
</dbReference>
<reference evidence="2" key="1">
    <citation type="submission" date="2021-02" db="EMBL/GenBank/DDBJ databases">
        <authorList>
            <person name="Dougan E. K."/>
            <person name="Rhodes N."/>
            <person name="Thang M."/>
            <person name="Chan C."/>
        </authorList>
    </citation>
    <scope>NUCLEOTIDE SEQUENCE</scope>
</reference>
<protein>
    <recommendedName>
        <fullName evidence="4">Protein OSCP1</fullName>
    </recommendedName>
</protein>
<name>A0A813EIG8_POLGL</name>
<keyword evidence="3" id="KW-1185">Reference proteome</keyword>
<dbReference type="PANTHER" id="PTHR21439">
    <property type="entry name" value="OXIDORED-NITRO DOMAIN-CONTAINING PROTEIN"/>
    <property type="match status" value="1"/>
</dbReference>
<proteinExistence type="predicted"/>
<organism evidence="2 3">
    <name type="scientific">Polarella glacialis</name>
    <name type="common">Dinoflagellate</name>
    <dbReference type="NCBI Taxonomy" id="89957"/>
    <lineage>
        <taxon>Eukaryota</taxon>
        <taxon>Sar</taxon>
        <taxon>Alveolata</taxon>
        <taxon>Dinophyceae</taxon>
        <taxon>Suessiales</taxon>
        <taxon>Suessiaceae</taxon>
        <taxon>Polarella</taxon>
    </lineage>
</organism>
<comment type="caution">
    <text evidence="2">The sequence shown here is derived from an EMBL/GenBank/DDBJ whole genome shotgun (WGS) entry which is preliminary data.</text>
</comment>
<feature type="compositionally biased region" description="Acidic residues" evidence="1">
    <location>
        <begin position="280"/>
        <end position="292"/>
    </location>
</feature>
<evidence type="ECO:0000313" key="2">
    <source>
        <dbReference type="EMBL" id="CAE8600900.1"/>
    </source>
</evidence>
<accession>A0A813EIG8</accession>